<dbReference type="OrthoDB" id="167797at2759"/>
<reference evidence="4" key="1">
    <citation type="submission" date="2019-03" db="EMBL/GenBank/DDBJ databases">
        <title>Long read genome sequence of the mycoparasitic Pythium oligandrum ATCC 38472 isolated from sugarbeet rhizosphere.</title>
        <authorList>
            <person name="Gaulin E."/>
        </authorList>
    </citation>
    <scope>NUCLEOTIDE SEQUENCE</scope>
    <source>
        <strain evidence="4">ATCC 38472_TT</strain>
    </source>
</reference>
<keyword evidence="2" id="KW-0472">Membrane</keyword>
<feature type="compositionally biased region" description="Low complexity" evidence="1">
    <location>
        <begin position="201"/>
        <end position="223"/>
    </location>
</feature>
<evidence type="ECO:0000256" key="2">
    <source>
        <dbReference type="SAM" id="Phobius"/>
    </source>
</evidence>
<feature type="compositionally biased region" description="Polar residues" evidence="1">
    <location>
        <begin position="417"/>
        <end position="428"/>
    </location>
</feature>
<comment type="caution">
    <text evidence="4">The sequence shown here is derived from an EMBL/GenBank/DDBJ whole genome shotgun (WGS) entry which is preliminary data.</text>
</comment>
<keyword evidence="5" id="KW-1185">Reference proteome</keyword>
<keyword evidence="2" id="KW-0812">Transmembrane</keyword>
<keyword evidence="2" id="KW-1133">Transmembrane helix</keyword>
<sequence>MRWTSLALALVASASVHAANIDEGFTQDGKTTYCEGVRGGDSAGAMSFPELYPHSVNRCPVVITMTASAVSVHAKDPIDVTWKAAGVKGEIPGNIFPNALDKTTKVPQNVLTSLMKACKAGTNCATLIDPTPTGPATAESGAFSAQGSKDLRANRFIFPDVGDYVLVGKIVLPGDATLNVSATEFIAFQKVSVVDPSVSLAPTTTPPATTTPAPTTATPASTTKGENENMSTPNTSKDSKGSENTTTRSEEEDDGFFATHGTLLIGVVAACLVVAVAGYVVVQRRKKAQQAAYMKRMGGPPMFAIGSSDGPDAGAYQHNKSGRHSITLPMMGRPSTSYTEEIPNDLSRRGSELDESFEEGTVDASNSVMASIESQEPAPLRKFSAQPYPPPHHQQQQQQQQDKYPQDSLYSDIRDSSMIQEESMSIRSDTSDMDRDYFQSEAWDATASAAPGHIREESTVNFDDEFETGRGYSMDSYSSEGVFDTARPGGRQSDASVDSYAFRPSSASVAESYKSRVSRYSGISDFNDSEIDSTRSSGISIFSARDTNARHI</sequence>
<evidence type="ECO:0000313" key="5">
    <source>
        <dbReference type="Proteomes" id="UP000794436"/>
    </source>
</evidence>
<feature type="compositionally biased region" description="Low complexity" evidence="1">
    <location>
        <begin position="393"/>
        <end position="406"/>
    </location>
</feature>
<dbReference type="AlphaFoldDB" id="A0A8K1CGT1"/>
<feature type="region of interest" description="Disordered" evidence="1">
    <location>
        <begin position="198"/>
        <end position="252"/>
    </location>
</feature>
<feature type="compositionally biased region" description="Polar residues" evidence="1">
    <location>
        <begin position="228"/>
        <end position="247"/>
    </location>
</feature>
<evidence type="ECO:0000256" key="3">
    <source>
        <dbReference type="SAM" id="SignalP"/>
    </source>
</evidence>
<feature type="signal peptide" evidence="3">
    <location>
        <begin position="1"/>
        <end position="18"/>
    </location>
</feature>
<evidence type="ECO:0000256" key="1">
    <source>
        <dbReference type="SAM" id="MobiDB-lite"/>
    </source>
</evidence>
<dbReference type="Proteomes" id="UP000794436">
    <property type="component" value="Unassembled WGS sequence"/>
</dbReference>
<feature type="region of interest" description="Disordered" evidence="1">
    <location>
        <begin position="381"/>
        <end position="406"/>
    </location>
</feature>
<feature type="transmembrane region" description="Helical" evidence="2">
    <location>
        <begin position="263"/>
        <end position="282"/>
    </location>
</feature>
<feature type="chain" id="PRO_5035424350" evidence="3">
    <location>
        <begin position="19"/>
        <end position="552"/>
    </location>
</feature>
<feature type="region of interest" description="Disordered" evidence="1">
    <location>
        <begin position="324"/>
        <end position="366"/>
    </location>
</feature>
<name>A0A8K1CGT1_PYTOL</name>
<evidence type="ECO:0000313" key="4">
    <source>
        <dbReference type="EMBL" id="TMW63261.1"/>
    </source>
</evidence>
<feature type="region of interest" description="Disordered" evidence="1">
    <location>
        <begin position="414"/>
        <end position="433"/>
    </location>
</feature>
<proteinExistence type="predicted"/>
<gene>
    <name evidence="4" type="ORF">Poli38472_002202</name>
</gene>
<accession>A0A8K1CGT1</accession>
<keyword evidence="3" id="KW-0732">Signal</keyword>
<dbReference type="EMBL" id="SPLM01000072">
    <property type="protein sequence ID" value="TMW63261.1"/>
    <property type="molecule type" value="Genomic_DNA"/>
</dbReference>
<organism evidence="4 5">
    <name type="scientific">Pythium oligandrum</name>
    <name type="common">Mycoparasitic fungus</name>
    <dbReference type="NCBI Taxonomy" id="41045"/>
    <lineage>
        <taxon>Eukaryota</taxon>
        <taxon>Sar</taxon>
        <taxon>Stramenopiles</taxon>
        <taxon>Oomycota</taxon>
        <taxon>Peronosporomycetes</taxon>
        <taxon>Pythiales</taxon>
        <taxon>Pythiaceae</taxon>
        <taxon>Pythium</taxon>
    </lineage>
</organism>
<protein>
    <submittedName>
        <fullName evidence="4">Uncharacterized protein</fullName>
    </submittedName>
</protein>